<dbReference type="Pfam" id="PF13386">
    <property type="entry name" value="DsbD_2"/>
    <property type="match status" value="1"/>
</dbReference>
<keyword evidence="4" id="KW-1185">Reference proteome</keyword>
<dbReference type="PANTHER" id="PTHR42208:SF1">
    <property type="entry name" value="HEAVY METAL TRANSPORTER"/>
    <property type="match status" value="1"/>
</dbReference>
<feature type="domain" description="Urease accessory protein UreH-like transmembrane" evidence="2">
    <location>
        <begin position="9"/>
        <end position="219"/>
    </location>
</feature>
<accession>A0A369WXS0</accession>
<feature type="transmembrane region" description="Helical" evidence="1">
    <location>
        <begin position="58"/>
        <end position="81"/>
    </location>
</feature>
<feature type="transmembrane region" description="Helical" evidence="1">
    <location>
        <begin position="140"/>
        <end position="160"/>
    </location>
</feature>
<dbReference type="OrthoDB" id="9798690at2"/>
<sequence length="228" mass="24467">METLSYLSAFMVGLLGGVHCLGMCGGITGTLNLGLEPKQRENAATLLLFQLSYNLGRIFSYTLAGALMGGLGILLVQWLPLQTAQRVLLGFAGIFMMLLGLYLGGWWMLLNRVEQLGRGLWVQIEPLGRRLLPVKTPSQALLLGTLWGWLPCGLVYSMLINATASGGLINGALLMLAFALGTLPNLLLMGVLTGAAAHLLQSKRVKQLSGLLVLGFGVWTLYRALLLG</sequence>
<feature type="transmembrane region" description="Helical" evidence="1">
    <location>
        <begin position="6"/>
        <end position="31"/>
    </location>
</feature>
<keyword evidence="1" id="KW-0472">Membrane</keyword>
<evidence type="ECO:0000259" key="2">
    <source>
        <dbReference type="Pfam" id="PF13386"/>
    </source>
</evidence>
<comment type="caution">
    <text evidence="3">The sequence shown here is derived from an EMBL/GenBank/DDBJ whole genome shotgun (WGS) entry which is preliminary data.</text>
</comment>
<dbReference type="Proteomes" id="UP000253769">
    <property type="component" value="Unassembled WGS sequence"/>
</dbReference>
<proteinExistence type="predicted"/>
<evidence type="ECO:0000256" key="1">
    <source>
        <dbReference type="SAM" id="Phobius"/>
    </source>
</evidence>
<dbReference type="PANTHER" id="PTHR42208">
    <property type="entry name" value="HEAVY METAL TRANSPORTER-RELATED"/>
    <property type="match status" value="1"/>
</dbReference>
<dbReference type="InterPro" id="IPR039447">
    <property type="entry name" value="UreH-like_TM_dom"/>
</dbReference>
<reference evidence="3 4" key="1">
    <citation type="submission" date="2018-07" db="EMBL/GenBank/DDBJ databases">
        <title>Motiliproteus coralliicola sp. nov., a bacterium isolated from Coral.</title>
        <authorList>
            <person name="Wang G."/>
        </authorList>
    </citation>
    <scope>NUCLEOTIDE SEQUENCE [LARGE SCALE GENOMIC DNA]</scope>
    <source>
        <strain evidence="3 4">C34</strain>
    </source>
</reference>
<dbReference type="RefSeq" id="WP_114693890.1">
    <property type="nucleotide sequence ID" value="NZ_QQOH01000001.1"/>
</dbReference>
<protein>
    <submittedName>
        <fullName evidence="3">Sulfite exporter TauE/SafE family protein</fullName>
    </submittedName>
</protein>
<dbReference type="EMBL" id="QQOH01000001">
    <property type="protein sequence ID" value="RDE24305.1"/>
    <property type="molecule type" value="Genomic_DNA"/>
</dbReference>
<dbReference type="AlphaFoldDB" id="A0A369WXS0"/>
<feature type="transmembrane region" description="Helical" evidence="1">
    <location>
        <begin position="208"/>
        <end position="225"/>
    </location>
</feature>
<keyword evidence="1" id="KW-1133">Transmembrane helix</keyword>
<evidence type="ECO:0000313" key="4">
    <source>
        <dbReference type="Proteomes" id="UP000253769"/>
    </source>
</evidence>
<feature type="transmembrane region" description="Helical" evidence="1">
    <location>
        <begin position="87"/>
        <end position="110"/>
    </location>
</feature>
<keyword evidence="1" id="KW-0812">Transmembrane</keyword>
<organism evidence="3 4">
    <name type="scientific">Motiliproteus coralliicola</name>
    <dbReference type="NCBI Taxonomy" id="2283196"/>
    <lineage>
        <taxon>Bacteria</taxon>
        <taxon>Pseudomonadati</taxon>
        <taxon>Pseudomonadota</taxon>
        <taxon>Gammaproteobacteria</taxon>
        <taxon>Oceanospirillales</taxon>
        <taxon>Oceanospirillaceae</taxon>
        <taxon>Motiliproteus</taxon>
    </lineage>
</organism>
<feature type="transmembrane region" description="Helical" evidence="1">
    <location>
        <begin position="172"/>
        <end position="196"/>
    </location>
</feature>
<gene>
    <name evidence="3" type="ORF">DV711_01570</name>
</gene>
<name>A0A369WXS0_9GAMM</name>
<evidence type="ECO:0000313" key="3">
    <source>
        <dbReference type="EMBL" id="RDE24305.1"/>
    </source>
</evidence>